<organism evidence="1 2">
    <name type="scientific">Pleurodeles waltl</name>
    <name type="common">Iberian ribbed newt</name>
    <dbReference type="NCBI Taxonomy" id="8319"/>
    <lineage>
        <taxon>Eukaryota</taxon>
        <taxon>Metazoa</taxon>
        <taxon>Chordata</taxon>
        <taxon>Craniata</taxon>
        <taxon>Vertebrata</taxon>
        <taxon>Euteleostomi</taxon>
        <taxon>Amphibia</taxon>
        <taxon>Batrachia</taxon>
        <taxon>Caudata</taxon>
        <taxon>Salamandroidea</taxon>
        <taxon>Salamandridae</taxon>
        <taxon>Pleurodelinae</taxon>
        <taxon>Pleurodeles</taxon>
    </lineage>
</organism>
<reference evidence="1" key="1">
    <citation type="journal article" date="2022" name="bioRxiv">
        <title>Sequencing and chromosome-scale assembly of the giantPleurodeles waltlgenome.</title>
        <authorList>
            <person name="Brown T."/>
            <person name="Elewa A."/>
            <person name="Iarovenko S."/>
            <person name="Subramanian E."/>
            <person name="Araus A.J."/>
            <person name="Petzold A."/>
            <person name="Susuki M."/>
            <person name="Suzuki K.-i.T."/>
            <person name="Hayashi T."/>
            <person name="Toyoda A."/>
            <person name="Oliveira C."/>
            <person name="Osipova E."/>
            <person name="Leigh N.D."/>
            <person name="Simon A."/>
            <person name="Yun M.H."/>
        </authorList>
    </citation>
    <scope>NUCLEOTIDE SEQUENCE</scope>
    <source>
        <strain evidence="1">20211129_DDA</strain>
        <tissue evidence="1">Liver</tissue>
    </source>
</reference>
<accession>A0AAV7W9C8</accession>
<dbReference type="Proteomes" id="UP001066276">
    <property type="component" value="Chromosome 1_2"/>
</dbReference>
<dbReference type="AlphaFoldDB" id="A0AAV7W9C8"/>
<dbReference type="PANTHER" id="PTHR11505">
    <property type="entry name" value="L1 TRANSPOSABLE ELEMENT-RELATED"/>
    <property type="match status" value="1"/>
</dbReference>
<keyword evidence="2" id="KW-1185">Reference proteome</keyword>
<gene>
    <name evidence="1" type="ORF">NDU88_004531</name>
</gene>
<proteinExistence type="predicted"/>
<dbReference type="Gene3D" id="3.30.70.1820">
    <property type="entry name" value="L1 transposable element, RRM domain"/>
    <property type="match status" value="1"/>
</dbReference>
<evidence type="ECO:0000313" key="1">
    <source>
        <dbReference type="EMBL" id="KAJ1209153.1"/>
    </source>
</evidence>
<dbReference type="InterPro" id="IPR004244">
    <property type="entry name" value="Transposase_22"/>
</dbReference>
<name>A0AAV7W9C8_PLEWA</name>
<evidence type="ECO:0000313" key="2">
    <source>
        <dbReference type="Proteomes" id="UP001066276"/>
    </source>
</evidence>
<protein>
    <submittedName>
        <fullName evidence="1">Uncharacterized protein</fullName>
    </submittedName>
</protein>
<sequence length="200" mass="22065">MPDGKSSGKHSRQLFFLKAIAQPKTMAAQTAPPCSASSPADPPPLEAVDCILLEIAAVGHRLEAMDSKISGLTVASSSIRAEIAGFRETVHDLDQRLMTTEGQVAALPDHEAELRFLRTKVIDLEDRSRRDNKRIFGIAEHKAGSDLKTFLKSLLSELTGLEFLPPLEFQKVHRIGPLHKATPDKPRTIISCFLRHEQAR</sequence>
<dbReference type="EMBL" id="JANPWB010000002">
    <property type="protein sequence ID" value="KAJ1209153.1"/>
    <property type="molecule type" value="Genomic_DNA"/>
</dbReference>
<comment type="caution">
    <text evidence="1">The sequence shown here is derived from an EMBL/GenBank/DDBJ whole genome shotgun (WGS) entry which is preliminary data.</text>
</comment>